<evidence type="ECO:0000313" key="5">
    <source>
        <dbReference type="Proteomes" id="UP000799291"/>
    </source>
</evidence>
<proteinExistence type="predicted"/>
<dbReference type="SMART" id="SM00382">
    <property type="entry name" value="AAA"/>
    <property type="match status" value="1"/>
</dbReference>
<feature type="compositionally biased region" description="Polar residues" evidence="1">
    <location>
        <begin position="42"/>
        <end position="54"/>
    </location>
</feature>
<evidence type="ECO:0000256" key="2">
    <source>
        <dbReference type="SAM" id="Phobius"/>
    </source>
</evidence>
<dbReference type="EMBL" id="MU005571">
    <property type="protein sequence ID" value="KAF2689840.1"/>
    <property type="molecule type" value="Genomic_DNA"/>
</dbReference>
<organism evidence="4 5">
    <name type="scientific">Lentithecium fluviatile CBS 122367</name>
    <dbReference type="NCBI Taxonomy" id="1168545"/>
    <lineage>
        <taxon>Eukaryota</taxon>
        <taxon>Fungi</taxon>
        <taxon>Dikarya</taxon>
        <taxon>Ascomycota</taxon>
        <taxon>Pezizomycotina</taxon>
        <taxon>Dothideomycetes</taxon>
        <taxon>Pleosporomycetidae</taxon>
        <taxon>Pleosporales</taxon>
        <taxon>Massarineae</taxon>
        <taxon>Lentitheciaceae</taxon>
        <taxon>Lentithecium</taxon>
    </lineage>
</organism>
<evidence type="ECO:0000313" key="4">
    <source>
        <dbReference type="EMBL" id="KAF2689840.1"/>
    </source>
</evidence>
<dbReference type="AlphaFoldDB" id="A0A6G1JHZ0"/>
<dbReference type="SUPFAM" id="SSF52540">
    <property type="entry name" value="P-loop containing nucleoside triphosphate hydrolases"/>
    <property type="match status" value="1"/>
</dbReference>
<gene>
    <name evidence="4" type="ORF">K458DRAFT_327800</name>
</gene>
<keyword evidence="2" id="KW-0812">Transmembrane</keyword>
<dbReference type="Proteomes" id="UP000799291">
    <property type="component" value="Unassembled WGS sequence"/>
</dbReference>
<sequence>MIAQMSLSSLSNTSEATSDRGANYRLASTDDASDTSSLVDSQNAVCDSRPSSPFYQDDDYPSNLKRIRVPKGIRKRIRRERQQRRQERDRDILEDLDYDTFLDLDIHDATPSGDTLDALDETLAETGELCALHTFESRIDSRGERIILQVGARDSISIQMRRSQDVALVLVREYDSVKALESTTLEIRSPYIKTAMREVIKSYPGVYLDTTGSITLENEPRCLFHYRKELEVYSSRLGDPKTKQHIDLCTKYVAKTLRKEIDIYNTTMCHQEKAPGLEYSILWMAFRPGDLLYHRSHNGKELVTRLISMTREKRYRDNTIVAQDCWLLKGEQIVCIGDSFNYAYLVSEIQRYDGYTPLTTLGAFPLAYHENRNEVIQRVLERGNIYMSLLGPCYRQYDGVARMYPPKAKYILDWQTRSISQRVMFDSAEFCRNVAPALINLIPSCKSFNAKAGEHLSFTEDQILICSNEVPGFCISSKEWGIFDVANIRDIEFNSTAFDRLVLDDAKKAMITSLVREQVDGTSGFDDIVKGKGKGLIFLLYGEPGTGKTLTAESVADYTQRPLYVIGCGDLGTQGPVAENVLNTSLTLATKWNALVLMDEADVFMEARSKTELQRNELVSVLLRTLEYFEGIMFLTTNRIGSIDPAFKSRIHLSLSYPILDAPARRSIWQNFLHEGSAAVLTTRLGSDFLDRVAEENVNGRQIKNIVRVAYAQAANANRSMEPEDIIMGLVALRDFDVEFGEAQERRERTRREEHPIPTSGPSSEGLLTHFQFTTGLAFAIMLLLLYGPQRIAGNARLLILGK</sequence>
<dbReference type="PANTHER" id="PTHR46411:SF2">
    <property type="entry name" value="AAA+ ATPASE DOMAIN-CONTAINING PROTEIN"/>
    <property type="match status" value="1"/>
</dbReference>
<evidence type="ECO:0000259" key="3">
    <source>
        <dbReference type="SMART" id="SM00382"/>
    </source>
</evidence>
<feature type="compositionally biased region" description="Basic and acidic residues" evidence="1">
    <location>
        <begin position="743"/>
        <end position="756"/>
    </location>
</feature>
<feature type="compositionally biased region" description="Polar residues" evidence="1">
    <location>
        <begin position="1"/>
        <end position="16"/>
    </location>
</feature>
<protein>
    <recommendedName>
        <fullName evidence="3">AAA+ ATPase domain-containing protein</fullName>
    </recommendedName>
</protein>
<dbReference type="GO" id="GO:0016887">
    <property type="term" value="F:ATP hydrolysis activity"/>
    <property type="evidence" value="ECO:0007669"/>
    <property type="project" value="InterPro"/>
</dbReference>
<feature type="domain" description="AAA+ ATPase" evidence="3">
    <location>
        <begin position="534"/>
        <end position="660"/>
    </location>
</feature>
<feature type="region of interest" description="Disordered" evidence="1">
    <location>
        <begin position="743"/>
        <end position="765"/>
    </location>
</feature>
<dbReference type="OrthoDB" id="10042665at2759"/>
<dbReference type="InterPro" id="IPR003593">
    <property type="entry name" value="AAA+_ATPase"/>
</dbReference>
<dbReference type="InterPro" id="IPR003959">
    <property type="entry name" value="ATPase_AAA_core"/>
</dbReference>
<keyword evidence="2" id="KW-0472">Membrane</keyword>
<keyword evidence="5" id="KW-1185">Reference proteome</keyword>
<dbReference type="PANTHER" id="PTHR46411">
    <property type="entry name" value="FAMILY ATPASE, PUTATIVE-RELATED"/>
    <property type="match status" value="1"/>
</dbReference>
<evidence type="ECO:0000256" key="1">
    <source>
        <dbReference type="SAM" id="MobiDB-lite"/>
    </source>
</evidence>
<feature type="transmembrane region" description="Helical" evidence="2">
    <location>
        <begin position="767"/>
        <end position="787"/>
    </location>
</feature>
<name>A0A6G1JHZ0_9PLEO</name>
<dbReference type="Pfam" id="PF22942">
    <property type="entry name" value="DUF7025"/>
    <property type="match status" value="1"/>
</dbReference>
<dbReference type="InterPro" id="IPR054289">
    <property type="entry name" value="DUF7025"/>
</dbReference>
<feature type="compositionally biased region" description="Low complexity" evidence="1">
    <location>
        <begin position="26"/>
        <end position="41"/>
    </location>
</feature>
<dbReference type="Pfam" id="PF00004">
    <property type="entry name" value="AAA"/>
    <property type="match status" value="1"/>
</dbReference>
<feature type="region of interest" description="Disordered" evidence="1">
    <location>
        <begin position="1"/>
        <end position="62"/>
    </location>
</feature>
<dbReference type="GO" id="GO:0005524">
    <property type="term" value="F:ATP binding"/>
    <property type="evidence" value="ECO:0007669"/>
    <property type="project" value="InterPro"/>
</dbReference>
<dbReference type="InterPro" id="IPR027417">
    <property type="entry name" value="P-loop_NTPase"/>
</dbReference>
<accession>A0A6G1JHZ0</accession>
<dbReference type="Gene3D" id="3.40.50.300">
    <property type="entry name" value="P-loop containing nucleotide triphosphate hydrolases"/>
    <property type="match status" value="1"/>
</dbReference>
<reference evidence="4" key="1">
    <citation type="journal article" date="2020" name="Stud. Mycol.">
        <title>101 Dothideomycetes genomes: a test case for predicting lifestyles and emergence of pathogens.</title>
        <authorList>
            <person name="Haridas S."/>
            <person name="Albert R."/>
            <person name="Binder M."/>
            <person name="Bloem J."/>
            <person name="Labutti K."/>
            <person name="Salamov A."/>
            <person name="Andreopoulos B."/>
            <person name="Baker S."/>
            <person name="Barry K."/>
            <person name="Bills G."/>
            <person name="Bluhm B."/>
            <person name="Cannon C."/>
            <person name="Castanera R."/>
            <person name="Culley D."/>
            <person name="Daum C."/>
            <person name="Ezra D."/>
            <person name="Gonzalez J."/>
            <person name="Henrissat B."/>
            <person name="Kuo A."/>
            <person name="Liang C."/>
            <person name="Lipzen A."/>
            <person name="Lutzoni F."/>
            <person name="Magnuson J."/>
            <person name="Mondo S."/>
            <person name="Nolan M."/>
            <person name="Ohm R."/>
            <person name="Pangilinan J."/>
            <person name="Park H.-J."/>
            <person name="Ramirez L."/>
            <person name="Alfaro M."/>
            <person name="Sun H."/>
            <person name="Tritt A."/>
            <person name="Yoshinaga Y."/>
            <person name="Zwiers L.-H."/>
            <person name="Turgeon B."/>
            <person name="Goodwin S."/>
            <person name="Spatafora J."/>
            <person name="Crous P."/>
            <person name="Grigoriev I."/>
        </authorList>
    </citation>
    <scope>NUCLEOTIDE SEQUENCE</scope>
    <source>
        <strain evidence="4">CBS 122367</strain>
    </source>
</reference>
<keyword evidence="2" id="KW-1133">Transmembrane helix</keyword>